<keyword evidence="5 9" id="KW-0418">Kinase</keyword>
<dbReference type="SUPFAM" id="SSF55890">
    <property type="entry name" value="Sporulation response regulatory protein Spo0B"/>
    <property type="match status" value="1"/>
</dbReference>
<gene>
    <name evidence="9" type="ORF">HNQ80_002127</name>
</gene>
<proteinExistence type="predicted"/>
<dbReference type="Pfam" id="PF02518">
    <property type="entry name" value="HATPase_c"/>
    <property type="match status" value="1"/>
</dbReference>
<dbReference type="EMBL" id="JACHEN010000011">
    <property type="protein sequence ID" value="MBB6216036.1"/>
    <property type="molecule type" value="Genomic_DNA"/>
</dbReference>
<dbReference type="Gene3D" id="3.30.565.10">
    <property type="entry name" value="Histidine kinase-like ATPase, C-terminal domain"/>
    <property type="match status" value="1"/>
</dbReference>
<dbReference type="SUPFAM" id="SSF55874">
    <property type="entry name" value="ATPase domain of HSP90 chaperone/DNA topoisomerase II/histidine kinase"/>
    <property type="match status" value="1"/>
</dbReference>
<evidence type="ECO:0000256" key="4">
    <source>
        <dbReference type="ARBA" id="ARBA00022679"/>
    </source>
</evidence>
<dbReference type="GO" id="GO:0000155">
    <property type="term" value="F:phosphorelay sensor kinase activity"/>
    <property type="evidence" value="ECO:0007669"/>
    <property type="project" value="InterPro"/>
</dbReference>
<dbReference type="GO" id="GO:0042802">
    <property type="term" value="F:identical protein binding"/>
    <property type="evidence" value="ECO:0007669"/>
    <property type="project" value="TreeGrafter"/>
</dbReference>
<feature type="transmembrane region" description="Helical" evidence="7">
    <location>
        <begin position="42"/>
        <end position="62"/>
    </location>
</feature>
<sequence>MMRNKNLIAVIAYDVSQLLLLGIFIYYNFVIGREKFTPVVEYQMNMALGILIILLSILGIYMNRRIFEVFKIEKEYEIQQINLKNIYALNNLQRSQRHDFLNHLHVIHHLAETEESKALKNYVERIYQEVYDANMKVNTGLLEVDALLQSKFSMAKIKGIAIEMINEANLKDIKIESWKLISILGNIIDNAIDACMEGDKENRKIVVELKETKFKYLFYIKNTGAPILQENMEKIFLAGFTTKGEKGQGLGLSICKKYIEENDGKIEVNSNNNGTIFTVEFYKF</sequence>
<dbReference type="InterPro" id="IPR036890">
    <property type="entry name" value="HATPase_C_sf"/>
</dbReference>
<dbReference type="PROSITE" id="PS50109">
    <property type="entry name" value="HIS_KIN"/>
    <property type="match status" value="1"/>
</dbReference>
<evidence type="ECO:0000256" key="5">
    <source>
        <dbReference type="ARBA" id="ARBA00022777"/>
    </source>
</evidence>
<keyword evidence="6" id="KW-0902">Two-component regulatory system</keyword>
<dbReference type="InterPro" id="IPR005467">
    <property type="entry name" value="His_kinase_dom"/>
</dbReference>
<organism evidence="9 10">
    <name type="scientific">Anaerosolibacter carboniphilus</name>
    <dbReference type="NCBI Taxonomy" id="1417629"/>
    <lineage>
        <taxon>Bacteria</taxon>
        <taxon>Bacillati</taxon>
        <taxon>Bacillota</taxon>
        <taxon>Clostridia</taxon>
        <taxon>Peptostreptococcales</taxon>
        <taxon>Thermotaleaceae</taxon>
        <taxon>Anaerosolibacter</taxon>
    </lineage>
</organism>
<keyword evidence="7" id="KW-0472">Membrane</keyword>
<evidence type="ECO:0000259" key="8">
    <source>
        <dbReference type="PROSITE" id="PS50109"/>
    </source>
</evidence>
<feature type="domain" description="Histidine kinase" evidence="8">
    <location>
        <begin position="95"/>
        <end position="284"/>
    </location>
</feature>
<keyword evidence="4" id="KW-0808">Transferase</keyword>
<dbReference type="PANTHER" id="PTHR40448:SF1">
    <property type="entry name" value="TWO-COMPONENT SENSOR HISTIDINE KINASE"/>
    <property type="match status" value="1"/>
</dbReference>
<dbReference type="PRINTS" id="PR00344">
    <property type="entry name" value="BCTRLSENSOR"/>
</dbReference>
<dbReference type="InterPro" id="IPR003594">
    <property type="entry name" value="HATPase_dom"/>
</dbReference>
<feature type="transmembrane region" description="Helical" evidence="7">
    <location>
        <begin position="7"/>
        <end position="30"/>
    </location>
</feature>
<dbReference type="Pfam" id="PF14689">
    <property type="entry name" value="SPOB_a"/>
    <property type="match status" value="1"/>
</dbReference>
<dbReference type="InterPro" id="IPR004358">
    <property type="entry name" value="Sig_transdc_His_kin-like_C"/>
</dbReference>
<reference evidence="9 10" key="1">
    <citation type="submission" date="2020-08" db="EMBL/GenBank/DDBJ databases">
        <title>Genomic Encyclopedia of Type Strains, Phase IV (KMG-IV): sequencing the most valuable type-strain genomes for metagenomic binning, comparative biology and taxonomic classification.</title>
        <authorList>
            <person name="Goeker M."/>
        </authorList>
    </citation>
    <scope>NUCLEOTIDE SEQUENCE [LARGE SCALE GENOMIC DNA]</scope>
    <source>
        <strain evidence="9 10">DSM 103526</strain>
    </source>
</reference>
<name>A0A841KR97_9FIRM</name>
<dbReference type="Gene3D" id="1.10.287.130">
    <property type="match status" value="1"/>
</dbReference>
<evidence type="ECO:0000256" key="7">
    <source>
        <dbReference type="SAM" id="Phobius"/>
    </source>
</evidence>
<dbReference type="InterPro" id="IPR039506">
    <property type="entry name" value="SPOB_a"/>
</dbReference>
<keyword evidence="7" id="KW-1133">Transmembrane helix</keyword>
<dbReference type="InterPro" id="IPR016120">
    <property type="entry name" value="Sig_transdc_His_kin_SpoOB"/>
</dbReference>
<evidence type="ECO:0000256" key="2">
    <source>
        <dbReference type="ARBA" id="ARBA00012438"/>
    </source>
</evidence>
<dbReference type="EC" id="2.7.13.3" evidence="2"/>
<keyword evidence="10" id="KW-1185">Reference proteome</keyword>
<protein>
    <recommendedName>
        <fullName evidence="2">histidine kinase</fullName>
        <ecNumber evidence="2">2.7.13.3</ecNumber>
    </recommendedName>
</protein>
<evidence type="ECO:0000313" key="9">
    <source>
        <dbReference type="EMBL" id="MBB6216036.1"/>
    </source>
</evidence>
<accession>A0A841KR97</accession>
<evidence type="ECO:0000256" key="6">
    <source>
        <dbReference type="ARBA" id="ARBA00023012"/>
    </source>
</evidence>
<dbReference type="SMART" id="SM00387">
    <property type="entry name" value="HATPase_c"/>
    <property type="match status" value="1"/>
</dbReference>
<evidence type="ECO:0000256" key="1">
    <source>
        <dbReference type="ARBA" id="ARBA00000085"/>
    </source>
</evidence>
<comment type="caution">
    <text evidence="9">The sequence shown here is derived from an EMBL/GenBank/DDBJ whole genome shotgun (WGS) entry which is preliminary data.</text>
</comment>
<dbReference type="PANTHER" id="PTHR40448">
    <property type="entry name" value="TWO-COMPONENT SENSOR HISTIDINE KINASE"/>
    <property type="match status" value="1"/>
</dbReference>
<dbReference type="AlphaFoldDB" id="A0A841KR97"/>
<evidence type="ECO:0000256" key="3">
    <source>
        <dbReference type="ARBA" id="ARBA00022553"/>
    </source>
</evidence>
<dbReference type="Proteomes" id="UP000579281">
    <property type="component" value="Unassembled WGS sequence"/>
</dbReference>
<evidence type="ECO:0000313" key="10">
    <source>
        <dbReference type="Proteomes" id="UP000579281"/>
    </source>
</evidence>
<keyword evidence="7" id="KW-0812">Transmembrane</keyword>
<keyword evidence="3" id="KW-0597">Phosphoprotein</keyword>
<comment type="catalytic activity">
    <reaction evidence="1">
        <text>ATP + protein L-histidine = ADP + protein N-phospho-L-histidine.</text>
        <dbReference type="EC" id="2.7.13.3"/>
    </reaction>
</comment>